<proteinExistence type="predicted"/>
<dbReference type="InterPro" id="IPR050707">
    <property type="entry name" value="HTH_MetabolicPath_Reg"/>
</dbReference>
<feature type="domain" description="IclR-ED" evidence="5">
    <location>
        <begin position="64"/>
        <end position="245"/>
    </location>
</feature>
<evidence type="ECO:0000259" key="5">
    <source>
        <dbReference type="PROSITE" id="PS51078"/>
    </source>
</evidence>
<dbReference type="InterPro" id="IPR036388">
    <property type="entry name" value="WH-like_DNA-bd_sf"/>
</dbReference>
<dbReference type="Pfam" id="PF09339">
    <property type="entry name" value="HTH_IclR"/>
    <property type="match status" value="1"/>
</dbReference>
<dbReference type="InterPro" id="IPR005471">
    <property type="entry name" value="Tscrpt_reg_IclR_N"/>
</dbReference>
<dbReference type="OrthoDB" id="9778379at2"/>
<dbReference type="SUPFAM" id="SSF46785">
    <property type="entry name" value="Winged helix' DNA-binding domain"/>
    <property type="match status" value="1"/>
</dbReference>
<protein>
    <submittedName>
        <fullName evidence="6">IclR family transcriptional regulator</fullName>
    </submittedName>
</protein>
<dbReference type="GO" id="GO:0045892">
    <property type="term" value="P:negative regulation of DNA-templated transcription"/>
    <property type="evidence" value="ECO:0007669"/>
    <property type="project" value="TreeGrafter"/>
</dbReference>
<dbReference type="SMART" id="SM00346">
    <property type="entry name" value="HTH_ICLR"/>
    <property type="match status" value="1"/>
</dbReference>
<dbReference type="Pfam" id="PF01614">
    <property type="entry name" value="IclR_C"/>
    <property type="match status" value="1"/>
</dbReference>
<organism evidence="6 7">
    <name type="scientific">Gottfriedia solisilvae</name>
    <dbReference type="NCBI Taxonomy" id="1516104"/>
    <lineage>
        <taxon>Bacteria</taxon>
        <taxon>Bacillati</taxon>
        <taxon>Bacillota</taxon>
        <taxon>Bacilli</taxon>
        <taxon>Bacillales</taxon>
        <taxon>Bacillaceae</taxon>
        <taxon>Gottfriedia</taxon>
    </lineage>
</organism>
<dbReference type="AlphaFoldDB" id="A0A8J3EXE7"/>
<dbReference type="GO" id="GO:0003700">
    <property type="term" value="F:DNA-binding transcription factor activity"/>
    <property type="evidence" value="ECO:0007669"/>
    <property type="project" value="TreeGrafter"/>
</dbReference>
<comment type="caution">
    <text evidence="6">The sequence shown here is derived from an EMBL/GenBank/DDBJ whole genome shotgun (WGS) entry which is preliminary data.</text>
</comment>
<evidence type="ECO:0000313" key="7">
    <source>
        <dbReference type="Proteomes" id="UP000626244"/>
    </source>
</evidence>
<dbReference type="SUPFAM" id="SSF55781">
    <property type="entry name" value="GAF domain-like"/>
    <property type="match status" value="1"/>
</dbReference>
<dbReference type="Gene3D" id="3.30.450.40">
    <property type="match status" value="1"/>
</dbReference>
<dbReference type="InterPro" id="IPR036390">
    <property type="entry name" value="WH_DNA-bd_sf"/>
</dbReference>
<dbReference type="InterPro" id="IPR014757">
    <property type="entry name" value="Tscrpt_reg_IclR_C"/>
</dbReference>
<evidence type="ECO:0000256" key="3">
    <source>
        <dbReference type="ARBA" id="ARBA00023163"/>
    </source>
</evidence>
<evidence type="ECO:0000256" key="1">
    <source>
        <dbReference type="ARBA" id="ARBA00023015"/>
    </source>
</evidence>
<keyword evidence="3" id="KW-0804">Transcription</keyword>
<keyword evidence="7" id="KW-1185">Reference proteome</keyword>
<gene>
    <name evidence="6" type="ORF">GCM10007380_10850</name>
</gene>
<keyword evidence="1" id="KW-0805">Transcription regulation</keyword>
<accession>A0A8J3EXE7</accession>
<dbReference type="PANTHER" id="PTHR30136">
    <property type="entry name" value="HELIX-TURN-HELIX TRANSCRIPTIONAL REGULATOR, ICLR FAMILY"/>
    <property type="match status" value="1"/>
</dbReference>
<dbReference type="RefSeq" id="WP_087999301.1">
    <property type="nucleotide sequence ID" value="NZ_BMHB01000001.1"/>
</dbReference>
<dbReference type="Proteomes" id="UP000626244">
    <property type="component" value="Unassembled WGS sequence"/>
</dbReference>
<dbReference type="PANTHER" id="PTHR30136:SF35">
    <property type="entry name" value="HTH-TYPE TRANSCRIPTIONAL REGULATOR RV1719"/>
    <property type="match status" value="1"/>
</dbReference>
<dbReference type="GO" id="GO:0003677">
    <property type="term" value="F:DNA binding"/>
    <property type="evidence" value="ECO:0007669"/>
    <property type="project" value="UniProtKB-KW"/>
</dbReference>
<reference evidence="7" key="1">
    <citation type="journal article" date="2019" name="Int. J. Syst. Evol. Microbiol.">
        <title>The Global Catalogue of Microorganisms (GCM) 10K type strain sequencing project: providing services to taxonomists for standard genome sequencing and annotation.</title>
        <authorList>
            <consortium name="The Broad Institute Genomics Platform"/>
            <consortium name="The Broad Institute Genome Sequencing Center for Infectious Disease"/>
            <person name="Wu L."/>
            <person name="Ma J."/>
        </authorList>
    </citation>
    <scope>NUCLEOTIDE SEQUENCE [LARGE SCALE GENOMIC DNA]</scope>
    <source>
        <strain evidence="7">CGMCC 1.14993</strain>
    </source>
</reference>
<dbReference type="InterPro" id="IPR029016">
    <property type="entry name" value="GAF-like_dom_sf"/>
</dbReference>
<keyword evidence="2" id="KW-0238">DNA-binding</keyword>
<dbReference type="PROSITE" id="PS51078">
    <property type="entry name" value="ICLR_ED"/>
    <property type="match status" value="1"/>
</dbReference>
<sequence length="248" mass="27560">MISSVHKISRILDCFTEDEPVLGNLEIAEKLNMNASSVHHLVRTLCSLGILIQDSKKKYRLGWKLLEWSNHVMHQQDIYSEAIPLLENLLKNYNGTVHIGMFDAGNVRFVLKVSSKNSIPVPTFVGAKRPAYCTSTGKILLSYNPKYIKPTIERGLTAYTTNTITCIDTLQKELAAIKENGYSISNNENDLGLFGIAAPIQTYAGHTFAALNMVGPVSYMMSQDIGRMVQDVMKTAKLVSNQLGYINT</sequence>
<evidence type="ECO:0000256" key="2">
    <source>
        <dbReference type="ARBA" id="ARBA00023125"/>
    </source>
</evidence>
<feature type="domain" description="HTH iclR-type" evidence="4">
    <location>
        <begin position="2"/>
        <end position="63"/>
    </location>
</feature>
<dbReference type="Gene3D" id="1.10.10.10">
    <property type="entry name" value="Winged helix-like DNA-binding domain superfamily/Winged helix DNA-binding domain"/>
    <property type="match status" value="1"/>
</dbReference>
<dbReference type="PROSITE" id="PS51077">
    <property type="entry name" value="HTH_ICLR"/>
    <property type="match status" value="1"/>
</dbReference>
<evidence type="ECO:0000259" key="4">
    <source>
        <dbReference type="PROSITE" id="PS51077"/>
    </source>
</evidence>
<dbReference type="EMBL" id="BMHB01000001">
    <property type="protein sequence ID" value="GGI12037.1"/>
    <property type="molecule type" value="Genomic_DNA"/>
</dbReference>
<evidence type="ECO:0000313" key="6">
    <source>
        <dbReference type="EMBL" id="GGI12037.1"/>
    </source>
</evidence>
<name>A0A8J3EXE7_9BACI</name>